<accession>A0ABY8WV86</accession>
<dbReference type="PRINTS" id="PR00506">
    <property type="entry name" value="D21N6MTFRASE"/>
</dbReference>
<evidence type="ECO:0000256" key="2">
    <source>
        <dbReference type="ARBA" id="ARBA00022603"/>
    </source>
</evidence>
<evidence type="ECO:0000256" key="4">
    <source>
        <dbReference type="ARBA" id="ARBA00022691"/>
    </source>
</evidence>
<evidence type="ECO:0000313" key="7">
    <source>
        <dbReference type="Proteomes" id="UP001177295"/>
    </source>
</evidence>
<evidence type="ECO:0000313" key="6">
    <source>
        <dbReference type="EMBL" id="WIO45936.1"/>
    </source>
</evidence>
<evidence type="ECO:0000256" key="1">
    <source>
        <dbReference type="ARBA" id="ARBA00006594"/>
    </source>
</evidence>
<dbReference type="InterPro" id="IPR002052">
    <property type="entry name" value="DNA_methylase_N6_adenine_CS"/>
</dbReference>
<dbReference type="InterPro" id="IPR029063">
    <property type="entry name" value="SAM-dependent_MTases_sf"/>
</dbReference>
<feature type="domain" description="DNA methylase N-4/N-6" evidence="5">
    <location>
        <begin position="62"/>
        <end position="369"/>
    </location>
</feature>
<keyword evidence="2" id="KW-0489">Methyltransferase</keyword>
<dbReference type="Gene3D" id="3.40.50.150">
    <property type="entry name" value="Vaccinia Virus protein VP39"/>
    <property type="match status" value="1"/>
</dbReference>
<keyword evidence="4" id="KW-0949">S-adenosyl-L-methionine</keyword>
<reference evidence="6 7" key="1">
    <citation type="journal article" date="2023" name="Cell">
        <title>Genetic manipulation of Patescibacteria provides mechanistic insights into microbial dark matter and the epibiotic lifestyle.</title>
        <authorList>
            <person name="Wang Y."/>
            <person name="Gallagher L.A."/>
            <person name="Andrade P.A."/>
            <person name="Liu A."/>
            <person name="Humphreys I.R."/>
            <person name="Turkarslan S."/>
            <person name="Cutler K.J."/>
            <person name="Arrieta-Ortiz M.L."/>
            <person name="Li Y."/>
            <person name="Radey M.C."/>
            <person name="McLean J.S."/>
            <person name="Cong Q."/>
            <person name="Baker D."/>
            <person name="Baliga N.S."/>
            <person name="Peterson S.B."/>
            <person name="Mougous J.D."/>
        </authorList>
    </citation>
    <scope>NUCLEOTIDE SEQUENCE [LARGE SCALE GENOMIC DNA]</scope>
    <source>
        <strain evidence="6 7">ML1</strain>
    </source>
</reference>
<evidence type="ECO:0000259" key="5">
    <source>
        <dbReference type="Pfam" id="PF01555"/>
    </source>
</evidence>
<sequence length="433" mass="50192">MRTNDLEHRRGVLFYFGTLAEECSMNSSNLSINNYIKPYNTIAIGDNLSYLRYLSTNFVTFDVVYIDPPYNTGKNFSYNDKRSSGEWISFMKKRLELTKQILKDDGVIFISIDDSSLCELKMVCDDIFGKDNFIGIFITKQAVRSNSKHINTIHEYVVSYARNKKHLGKFQIKRADSPNEAPMIEYISKRVRKEFMTSGKKAAEKLLAKLNSNYMAKKDITWLRNYSQVDDKGDIFFPKDLSVPGTPADLFIDEIDLRLPALETRKWSSKKKIIRLHEENKLYFKGDRPYEMHYLKDACDNVLSILDFYSRQGTNDLKKLGLYNLFDTPKPVELIKYLIRIATYEKDNALILDYFAGSGTTGQAVMEINTEDKKNHIFHLVQLDEKVARGTAQYKFAISNNITPSVDQLMIHRLNTVKYRLGYSSDFNVERIH</sequence>
<dbReference type="InterPro" id="IPR002941">
    <property type="entry name" value="DNA_methylase_N4/N6"/>
</dbReference>
<comment type="similarity">
    <text evidence="1">Belongs to the N(4)/N(6)-methyltransferase family.</text>
</comment>
<evidence type="ECO:0000256" key="3">
    <source>
        <dbReference type="ARBA" id="ARBA00022679"/>
    </source>
</evidence>
<keyword evidence="3" id="KW-0808">Transferase</keyword>
<dbReference type="Proteomes" id="UP001177295">
    <property type="component" value="Chromosome"/>
</dbReference>
<name>A0ABY8WV86_9BACT</name>
<keyword evidence="7" id="KW-1185">Reference proteome</keyword>
<proteinExistence type="inferred from homology"/>
<dbReference type="SUPFAM" id="SSF53335">
    <property type="entry name" value="S-adenosyl-L-methionine-dependent methyltransferases"/>
    <property type="match status" value="1"/>
</dbReference>
<dbReference type="EMBL" id="CP124550">
    <property type="protein sequence ID" value="WIO45936.1"/>
    <property type="molecule type" value="Genomic_DNA"/>
</dbReference>
<dbReference type="Pfam" id="PF01555">
    <property type="entry name" value="N6_N4_Mtase"/>
    <property type="match status" value="1"/>
</dbReference>
<protein>
    <submittedName>
        <fullName evidence="6">Site-specific DNA-methyltransferase</fullName>
    </submittedName>
</protein>
<dbReference type="PROSITE" id="PS00092">
    <property type="entry name" value="N6_MTASE"/>
    <property type="match status" value="1"/>
</dbReference>
<dbReference type="InterPro" id="IPR002295">
    <property type="entry name" value="N4/N6-MTase_EcoPI_Mod-like"/>
</dbReference>
<gene>
    <name evidence="6" type="ORF">SEML1_0306</name>
</gene>
<organism evidence="6 7">
    <name type="scientific">Candidatus Southlakia epibionticum</name>
    <dbReference type="NCBI Taxonomy" id="3043284"/>
    <lineage>
        <taxon>Bacteria</taxon>
        <taxon>Candidatus Saccharimonadota</taxon>
        <taxon>Candidatus Saccharimonadia</taxon>
        <taxon>Candidatus Saccharimonadales</taxon>
        <taxon>Candidatus Saccharimonadaceae</taxon>
        <taxon>Candidatus Southlakia</taxon>
    </lineage>
</organism>